<feature type="domain" description="Pectinesterase inhibitor" evidence="5">
    <location>
        <begin position="30"/>
        <end position="175"/>
    </location>
</feature>
<dbReference type="PANTHER" id="PTHR36710:SF18">
    <property type="entry name" value="PECTINESTERASE INHIBITOR 5-RELATED"/>
    <property type="match status" value="1"/>
</dbReference>
<keyword evidence="1 4" id="KW-0732">Signal</keyword>
<reference evidence="6 7" key="1">
    <citation type="journal article" date="2020" name="Mol. Biol. Evol.">
        <title>Distinct Expression and Methylation Patterns for Genes with Different Fates following a Single Whole-Genome Duplication in Flowering Plants.</title>
        <authorList>
            <person name="Shi T."/>
            <person name="Rahmani R.S."/>
            <person name="Gugger P.F."/>
            <person name="Wang M."/>
            <person name="Li H."/>
            <person name="Zhang Y."/>
            <person name="Li Z."/>
            <person name="Wang Q."/>
            <person name="Van de Peer Y."/>
            <person name="Marchal K."/>
            <person name="Chen J."/>
        </authorList>
    </citation>
    <scope>NUCLEOTIDE SEQUENCE [LARGE SCALE GENOMIC DNA]</scope>
    <source>
        <tissue evidence="6">Leaf</tissue>
    </source>
</reference>
<dbReference type="SUPFAM" id="SSF101148">
    <property type="entry name" value="Plant invertase/pectin methylesterase inhibitor"/>
    <property type="match status" value="1"/>
</dbReference>
<dbReference type="InterPro" id="IPR006501">
    <property type="entry name" value="Pectinesterase_inhib_dom"/>
</dbReference>
<evidence type="ECO:0000256" key="2">
    <source>
        <dbReference type="ARBA" id="ARBA00023157"/>
    </source>
</evidence>
<evidence type="ECO:0000256" key="3">
    <source>
        <dbReference type="ARBA" id="ARBA00038471"/>
    </source>
</evidence>
<evidence type="ECO:0000256" key="4">
    <source>
        <dbReference type="SAM" id="SignalP"/>
    </source>
</evidence>
<accession>A0A822Z9B7</accession>
<comment type="similarity">
    <text evidence="3">Belongs to the PMEI family.</text>
</comment>
<evidence type="ECO:0000313" key="7">
    <source>
        <dbReference type="Proteomes" id="UP000607653"/>
    </source>
</evidence>
<comment type="caution">
    <text evidence="6">The sequence shown here is derived from an EMBL/GenBank/DDBJ whole genome shotgun (WGS) entry which is preliminary data.</text>
</comment>
<sequence length="184" mass="20064">MVMAICLTLVPDQAWAVSNLLSVDHPGGGGIPDLIKETCQHAVYTDLCIQTMELEPDSAKSDIKSLASIALKIAASNGTYISDYIRRLIQTTADPYLQQCLTDCSENYIDAIDQLEDSISALESRGYSDINHWVTGAMNEIESCEEGFKEVPGHTSLLSDKNALFTKLCSNALAIANYLAGRRE</sequence>
<evidence type="ECO:0000259" key="5">
    <source>
        <dbReference type="SMART" id="SM00856"/>
    </source>
</evidence>
<organism evidence="6 7">
    <name type="scientific">Nelumbo nucifera</name>
    <name type="common">Sacred lotus</name>
    <dbReference type="NCBI Taxonomy" id="4432"/>
    <lineage>
        <taxon>Eukaryota</taxon>
        <taxon>Viridiplantae</taxon>
        <taxon>Streptophyta</taxon>
        <taxon>Embryophyta</taxon>
        <taxon>Tracheophyta</taxon>
        <taxon>Spermatophyta</taxon>
        <taxon>Magnoliopsida</taxon>
        <taxon>Proteales</taxon>
        <taxon>Nelumbonaceae</taxon>
        <taxon>Nelumbo</taxon>
    </lineage>
</organism>
<dbReference type="GO" id="GO:0046910">
    <property type="term" value="F:pectinesterase inhibitor activity"/>
    <property type="evidence" value="ECO:0007669"/>
    <property type="project" value="UniProtKB-ARBA"/>
</dbReference>
<dbReference type="Proteomes" id="UP000607653">
    <property type="component" value="Unassembled WGS sequence"/>
</dbReference>
<dbReference type="CDD" id="cd15801">
    <property type="entry name" value="PMEI-like_1"/>
    <property type="match status" value="1"/>
</dbReference>
<dbReference type="InterPro" id="IPR052421">
    <property type="entry name" value="PCW_Enzyme_Inhibitor"/>
</dbReference>
<dbReference type="SMART" id="SM00856">
    <property type="entry name" value="PMEI"/>
    <property type="match status" value="1"/>
</dbReference>
<dbReference type="InterPro" id="IPR035513">
    <property type="entry name" value="Invertase/methylesterase_inhib"/>
</dbReference>
<dbReference type="AlphaFoldDB" id="A0A822Z9B7"/>
<evidence type="ECO:0000313" key="6">
    <source>
        <dbReference type="EMBL" id="DAD38128.1"/>
    </source>
</evidence>
<dbReference type="PANTHER" id="PTHR36710">
    <property type="entry name" value="PECTINESTERASE INHIBITOR-LIKE"/>
    <property type="match status" value="1"/>
</dbReference>
<dbReference type="FunFam" id="1.20.140.40:FF:000008">
    <property type="entry name" value="Invertase/pectin methylesterase inhibitor family protein"/>
    <property type="match status" value="1"/>
</dbReference>
<feature type="signal peptide" evidence="4">
    <location>
        <begin position="1"/>
        <end position="16"/>
    </location>
</feature>
<dbReference type="Pfam" id="PF04043">
    <property type="entry name" value="PMEI"/>
    <property type="match status" value="1"/>
</dbReference>
<protein>
    <recommendedName>
        <fullName evidence="5">Pectinesterase inhibitor domain-containing protein</fullName>
    </recommendedName>
</protein>
<proteinExistence type="inferred from homology"/>
<dbReference type="EMBL" id="DUZY01000004">
    <property type="protein sequence ID" value="DAD38128.1"/>
    <property type="molecule type" value="Genomic_DNA"/>
</dbReference>
<keyword evidence="2" id="KW-1015">Disulfide bond</keyword>
<name>A0A822Z9B7_NELNU</name>
<dbReference type="Gene3D" id="1.20.140.40">
    <property type="entry name" value="Invertase/pectin methylesterase inhibitor family protein"/>
    <property type="match status" value="1"/>
</dbReference>
<dbReference type="NCBIfam" id="TIGR01614">
    <property type="entry name" value="PME_inhib"/>
    <property type="match status" value="1"/>
</dbReference>
<feature type="chain" id="PRO_5033011340" description="Pectinesterase inhibitor domain-containing protein" evidence="4">
    <location>
        <begin position="17"/>
        <end position="184"/>
    </location>
</feature>
<evidence type="ECO:0000256" key="1">
    <source>
        <dbReference type="ARBA" id="ARBA00022729"/>
    </source>
</evidence>
<keyword evidence="7" id="KW-1185">Reference proteome</keyword>
<gene>
    <name evidence="6" type="ORF">HUJ06_008769</name>
</gene>